<reference evidence="2 3" key="1">
    <citation type="submission" date="2018-05" db="EMBL/GenBank/DDBJ databases">
        <title>The Hungate 1000. A catalogue of reference genomes from the rumen microbiome.</title>
        <authorList>
            <person name="Kelly W."/>
        </authorList>
    </citation>
    <scope>NUCLEOTIDE SEQUENCE [LARGE SCALE GENOMIC DNA]</scope>
    <source>
        <strain evidence="2 3">NLAE-zl-C242</strain>
    </source>
</reference>
<evidence type="ECO:0000313" key="2">
    <source>
        <dbReference type="EMBL" id="PWJ28711.1"/>
    </source>
</evidence>
<dbReference type="InterPro" id="IPR036866">
    <property type="entry name" value="RibonucZ/Hydroxyglut_hydro"/>
</dbReference>
<evidence type="ECO:0000313" key="3">
    <source>
        <dbReference type="Proteomes" id="UP000245845"/>
    </source>
</evidence>
<dbReference type="InterPro" id="IPR050662">
    <property type="entry name" value="Sec-metab_biosynth-thioest"/>
</dbReference>
<name>A0A2Y9BG53_9FIRM</name>
<dbReference type="RefSeq" id="WP_242996092.1">
    <property type="nucleotide sequence ID" value="NZ_BAAACK010000003.1"/>
</dbReference>
<comment type="caution">
    <text evidence="2">The sequence shown here is derived from an EMBL/GenBank/DDBJ whole genome shotgun (WGS) entry which is preliminary data.</text>
</comment>
<dbReference type="PANTHER" id="PTHR23131">
    <property type="entry name" value="ENDORIBONUCLEASE LACTB2"/>
    <property type="match status" value="1"/>
</dbReference>
<proteinExistence type="predicted"/>
<dbReference type="Pfam" id="PF00753">
    <property type="entry name" value="Lactamase_B"/>
    <property type="match status" value="1"/>
</dbReference>
<dbReference type="InterPro" id="IPR001279">
    <property type="entry name" value="Metallo-B-lactamas"/>
</dbReference>
<organism evidence="2 3">
    <name type="scientific">Faecalicatena orotica</name>
    <dbReference type="NCBI Taxonomy" id="1544"/>
    <lineage>
        <taxon>Bacteria</taxon>
        <taxon>Bacillati</taxon>
        <taxon>Bacillota</taxon>
        <taxon>Clostridia</taxon>
        <taxon>Lachnospirales</taxon>
        <taxon>Lachnospiraceae</taxon>
        <taxon>Faecalicatena</taxon>
    </lineage>
</organism>
<dbReference type="AlphaFoldDB" id="A0A2Y9BG53"/>
<dbReference type="SMART" id="SM00849">
    <property type="entry name" value="Lactamase_B"/>
    <property type="match status" value="1"/>
</dbReference>
<keyword evidence="2" id="KW-0378">Hydrolase</keyword>
<evidence type="ECO:0000259" key="1">
    <source>
        <dbReference type="SMART" id="SM00849"/>
    </source>
</evidence>
<feature type="domain" description="Metallo-beta-lactamase" evidence="1">
    <location>
        <begin position="10"/>
        <end position="215"/>
    </location>
</feature>
<dbReference type="Gene3D" id="3.60.15.10">
    <property type="entry name" value="Ribonuclease Z/Hydroxyacylglutathione hydrolase-like"/>
    <property type="match status" value="1"/>
</dbReference>
<keyword evidence="3" id="KW-1185">Reference proteome</keyword>
<accession>A0A2Y9BG53</accession>
<dbReference type="SUPFAM" id="SSF56281">
    <property type="entry name" value="Metallo-hydrolase/oxidoreductase"/>
    <property type="match status" value="1"/>
</dbReference>
<sequence>MKIYNAGNRVMNTYLYQIKDGFVMIDTGYENNYTNCTLSMKRKGISWSNIKYIFLTHAHDDHAGFLKEALDKHPNITCIISEKAFSVLLRGQNSFDGGCSSRLALFFCCIMKLLGNGKHLFPAIDETYKKRFIEITKDNVSEIETLLSGKILFTPGHTADSISLKVKNQIFCGDAAMNGLPSLHRITIWVENKKEFENSWKVFLDENVDYIYPAHGHRFKSNDLYKFKTEISKLKLYPLK</sequence>
<gene>
    <name evidence="2" type="ORF">A8806_108226</name>
</gene>
<dbReference type="GO" id="GO:0016787">
    <property type="term" value="F:hydrolase activity"/>
    <property type="evidence" value="ECO:0007669"/>
    <property type="project" value="UniProtKB-KW"/>
</dbReference>
<dbReference type="Proteomes" id="UP000245845">
    <property type="component" value="Unassembled WGS sequence"/>
</dbReference>
<protein>
    <submittedName>
        <fullName evidence="2">Glyoxylase-like metal-dependent hydrolase (Beta-lactamase superfamily II)</fullName>
    </submittedName>
</protein>
<dbReference type="EMBL" id="QGDL01000008">
    <property type="protein sequence ID" value="PWJ28711.1"/>
    <property type="molecule type" value="Genomic_DNA"/>
</dbReference>